<organism evidence="1 2">
    <name type="scientific">Geomicrobium halophilum</name>
    <dbReference type="NCBI Taxonomy" id="549000"/>
    <lineage>
        <taxon>Bacteria</taxon>
        <taxon>Bacillati</taxon>
        <taxon>Bacillota</taxon>
        <taxon>Bacilli</taxon>
        <taxon>Bacillales</taxon>
        <taxon>Geomicrobium</taxon>
    </lineage>
</organism>
<dbReference type="EMBL" id="JACHHJ010000001">
    <property type="protein sequence ID" value="MBB6449137.1"/>
    <property type="molecule type" value="Genomic_DNA"/>
</dbReference>
<gene>
    <name evidence="1" type="ORF">HNR44_001086</name>
</gene>
<protein>
    <submittedName>
        <fullName evidence="1">Uncharacterized protein</fullName>
    </submittedName>
</protein>
<dbReference type="RefSeq" id="WP_184403053.1">
    <property type="nucleotide sequence ID" value="NZ_JACHHJ010000001.1"/>
</dbReference>
<accession>A0A841PJU1</accession>
<proteinExistence type="predicted"/>
<dbReference type="AlphaFoldDB" id="A0A841PJU1"/>
<name>A0A841PJU1_9BACL</name>
<keyword evidence="2" id="KW-1185">Reference proteome</keyword>
<comment type="caution">
    <text evidence="1">The sequence shown here is derived from an EMBL/GenBank/DDBJ whole genome shotgun (WGS) entry which is preliminary data.</text>
</comment>
<evidence type="ECO:0000313" key="1">
    <source>
        <dbReference type="EMBL" id="MBB6449137.1"/>
    </source>
</evidence>
<sequence>MQRLTRAEMIRLLVELCGIPKPFLEKVDENTIQKLFAERLGGREQPLDKEA</sequence>
<dbReference type="Proteomes" id="UP000568839">
    <property type="component" value="Unassembled WGS sequence"/>
</dbReference>
<evidence type="ECO:0000313" key="2">
    <source>
        <dbReference type="Proteomes" id="UP000568839"/>
    </source>
</evidence>
<reference evidence="1 2" key="1">
    <citation type="submission" date="2020-08" db="EMBL/GenBank/DDBJ databases">
        <title>Genomic Encyclopedia of Type Strains, Phase IV (KMG-IV): sequencing the most valuable type-strain genomes for metagenomic binning, comparative biology and taxonomic classification.</title>
        <authorList>
            <person name="Goeker M."/>
        </authorList>
    </citation>
    <scope>NUCLEOTIDE SEQUENCE [LARGE SCALE GENOMIC DNA]</scope>
    <source>
        <strain evidence="1 2">DSM 21769</strain>
    </source>
</reference>